<dbReference type="PIRSF" id="PIRSF005690">
    <property type="entry name" value="GerBA"/>
    <property type="match status" value="1"/>
</dbReference>
<feature type="transmembrane region" description="Helical" evidence="4">
    <location>
        <begin position="456"/>
        <end position="477"/>
    </location>
</feature>
<evidence type="ECO:0000256" key="4">
    <source>
        <dbReference type="SAM" id="Phobius"/>
    </source>
</evidence>
<proteinExistence type="inferred from homology"/>
<gene>
    <name evidence="5" type="ORF">HQN87_00745</name>
</gene>
<evidence type="ECO:0000256" key="1">
    <source>
        <dbReference type="ARBA" id="ARBA00005278"/>
    </source>
</evidence>
<feature type="transmembrane region" description="Helical" evidence="4">
    <location>
        <begin position="489"/>
        <end position="512"/>
    </location>
</feature>
<evidence type="ECO:0000256" key="3">
    <source>
        <dbReference type="SAM" id="MobiDB-lite"/>
    </source>
</evidence>
<feature type="transmembrane region" description="Helical" evidence="4">
    <location>
        <begin position="367"/>
        <end position="386"/>
    </location>
</feature>
<keyword evidence="4" id="KW-1133">Transmembrane helix</keyword>
<keyword evidence="2 4" id="KW-0472">Membrane</keyword>
<dbReference type="EMBL" id="JABMKX010000001">
    <property type="protein sequence ID" value="NQX43842.1"/>
    <property type="molecule type" value="Genomic_DNA"/>
</dbReference>
<comment type="similarity">
    <text evidence="1">Belongs to the GerABKA family.</text>
</comment>
<sequence>MRTLPVCFYLFVLWQAGRIMAGISANNRILDESGRDEAEMKSGANRKAQAPGTGSAAGQPPGSAPLGLADTVAQSLINLQTELGGSPDLKIRRIRLGGDSRIEAAAVHLSGLADTVAVNEFVIGSLLDNTDDLLRDKQEDGAGASREQSPLPQVILSRALAIGDAVLQEEWKEIMLAILSGDTAILMEGCLEAIICDTRGGEQRAVSEPSSQLVVRGPKDGFVESVATNISLIRRRIKSSKLHLEVMKIGSETHTHVALMYMKGVAGEDLVQEVRERLRKITLNEVLESGFIEELIQDKTFTPFPTIYNSERPDVAAGNLLEGRVVIIVDGTPFVLILPAVFTQFFQSAEDYSQRFDIAILMRLVRYVSFLVLILGPSVYLALTTYHYEMIPTTLLINLLSQRENVPFPAFVELLLMETAFEILREAGVRMPRAIGQTVSVVGALILGTAVVEAGIIAPIMVIVVALTGIASFAIPAYNMAIAGRIIRFAFLILASLFGFYGITLGLIVFVAHMNSLRSFGVPYLFPFVPLSVNGQKDTILRLPLWIVGRDKTPKQMSKELPEYMQLTTGHDEQLPPLILKNDTPASRGMEGENDEK</sequence>
<comment type="caution">
    <text evidence="5">The sequence shown here is derived from an EMBL/GenBank/DDBJ whole genome shotgun (WGS) entry which is preliminary data.</text>
</comment>
<dbReference type="Pfam" id="PF03323">
    <property type="entry name" value="GerA"/>
    <property type="match status" value="1"/>
</dbReference>
<reference evidence="5 6" key="1">
    <citation type="submission" date="2020-05" db="EMBL/GenBank/DDBJ databases">
        <title>Paenibacillus glebae, sp. nov., Paenibacillus humi sp. nov., Paenibacillus pedi sp. nov., Paenibacillus terrestris sp. nov. and Paenibacillus terricola sp. nov., isolated from a forest top soil sample.</title>
        <authorList>
            <person name="Qi S."/>
            <person name="Carlier A."/>
            <person name="Cnockaert M."/>
            <person name="Vandamme P."/>
        </authorList>
    </citation>
    <scope>NUCLEOTIDE SEQUENCE [LARGE SCALE GENOMIC DNA]</scope>
    <source>
        <strain evidence="5 6">LMG 29502</strain>
    </source>
</reference>
<keyword evidence="6" id="KW-1185">Reference proteome</keyword>
<evidence type="ECO:0000256" key="2">
    <source>
        <dbReference type="ARBA" id="ARBA00023136"/>
    </source>
</evidence>
<organism evidence="5 6">
    <name type="scientific">Paenibacillus tritici</name>
    <dbReference type="NCBI Taxonomy" id="1873425"/>
    <lineage>
        <taxon>Bacteria</taxon>
        <taxon>Bacillati</taxon>
        <taxon>Bacillota</taxon>
        <taxon>Bacilli</taxon>
        <taxon>Bacillales</taxon>
        <taxon>Paenibacillaceae</taxon>
        <taxon>Paenibacillus</taxon>
    </lineage>
</organism>
<dbReference type="PANTHER" id="PTHR22550:SF5">
    <property type="entry name" value="LEUCINE ZIPPER PROTEIN 4"/>
    <property type="match status" value="1"/>
</dbReference>
<feature type="region of interest" description="Disordered" evidence="3">
    <location>
        <begin position="578"/>
        <end position="597"/>
    </location>
</feature>
<evidence type="ECO:0000313" key="5">
    <source>
        <dbReference type="EMBL" id="NQX43842.1"/>
    </source>
</evidence>
<dbReference type="PANTHER" id="PTHR22550">
    <property type="entry name" value="SPORE GERMINATION PROTEIN"/>
    <property type="match status" value="1"/>
</dbReference>
<name>A0ABX2DGU3_9BACL</name>
<accession>A0ABX2DGU3</accession>
<dbReference type="InterPro" id="IPR004995">
    <property type="entry name" value="Spore_Ger"/>
</dbReference>
<protein>
    <submittedName>
        <fullName evidence="5">Spore germination protein</fullName>
    </submittedName>
</protein>
<feature type="transmembrane region" description="Helical" evidence="4">
    <location>
        <begin position="431"/>
        <end position="450"/>
    </location>
</feature>
<dbReference type="InterPro" id="IPR050768">
    <property type="entry name" value="UPF0353/GerABKA_families"/>
</dbReference>
<keyword evidence="4" id="KW-0812">Transmembrane</keyword>
<feature type="region of interest" description="Disordered" evidence="3">
    <location>
        <begin position="35"/>
        <end position="65"/>
    </location>
</feature>
<dbReference type="Proteomes" id="UP000711047">
    <property type="component" value="Unassembled WGS sequence"/>
</dbReference>
<evidence type="ECO:0000313" key="6">
    <source>
        <dbReference type="Proteomes" id="UP000711047"/>
    </source>
</evidence>